<keyword evidence="1" id="KW-0812">Transmembrane</keyword>
<keyword evidence="1" id="KW-0472">Membrane</keyword>
<dbReference type="EMBL" id="VAFM01000001">
    <property type="protein sequence ID" value="TKW61134.1"/>
    <property type="molecule type" value="Genomic_DNA"/>
</dbReference>
<accession>A0A6N4RDI7</accession>
<sequence length="66" mass="7409">MGVFARILLLIGGVVTGWFVARDADNFHVINFMVTLGLFVLCVAGVAFRSTLAGWWKNLWKRIRPS</sequence>
<dbReference type="AlphaFoldDB" id="A0A6N4RDI7"/>
<reference evidence="2 3" key="1">
    <citation type="journal article" date="2017" name="Nat. Commun.">
        <title>In situ click chemistry generation of cyclooxygenase-2 inhibitors.</title>
        <authorList>
            <person name="Bhardwaj A."/>
            <person name="Kaur J."/>
            <person name="Wuest M."/>
            <person name="Wuest F."/>
        </authorList>
    </citation>
    <scope>NUCLEOTIDE SEQUENCE [LARGE SCALE GENOMIC DNA]</scope>
    <source>
        <strain evidence="2">S2_018_000_R2_106</strain>
    </source>
</reference>
<comment type="caution">
    <text evidence="2">The sequence shown here is derived from an EMBL/GenBank/DDBJ whole genome shotgun (WGS) entry which is preliminary data.</text>
</comment>
<keyword evidence="1" id="KW-1133">Transmembrane helix</keyword>
<feature type="transmembrane region" description="Helical" evidence="1">
    <location>
        <begin position="33"/>
        <end position="56"/>
    </location>
</feature>
<evidence type="ECO:0000313" key="2">
    <source>
        <dbReference type="EMBL" id="TKW61134.1"/>
    </source>
</evidence>
<name>A0A6N4RDI7_BLAVI</name>
<organism evidence="2 3">
    <name type="scientific">Blastochloris viridis</name>
    <name type="common">Rhodopseudomonas viridis</name>
    <dbReference type="NCBI Taxonomy" id="1079"/>
    <lineage>
        <taxon>Bacteria</taxon>
        <taxon>Pseudomonadati</taxon>
        <taxon>Pseudomonadota</taxon>
        <taxon>Alphaproteobacteria</taxon>
        <taxon>Hyphomicrobiales</taxon>
        <taxon>Blastochloridaceae</taxon>
        <taxon>Blastochloris</taxon>
    </lineage>
</organism>
<evidence type="ECO:0000313" key="3">
    <source>
        <dbReference type="Proteomes" id="UP000320948"/>
    </source>
</evidence>
<gene>
    <name evidence="2" type="ORF">DI628_00455</name>
</gene>
<evidence type="ECO:0000256" key="1">
    <source>
        <dbReference type="SAM" id="Phobius"/>
    </source>
</evidence>
<proteinExistence type="predicted"/>
<dbReference type="Proteomes" id="UP000320948">
    <property type="component" value="Unassembled WGS sequence"/>
</dbReference>
<protein>
    <submittedName>
        <fullName evidence="2">Uncharacterized protein</fullName>
    </submittedName>
</protein>